<comment type="similarity">
    <text evidence="1">Belongs to the short-chain dehydrogenases/reductases (SDR) family.</text>
</comment>
<evidence type="ECO:0000313" key="3">
    <source>
        <dbReference type="Proteomes" id="UP000034072"/>
    </source>
</evidence>
<dbReference type="Pfam" id="PF00106">
    <property type="entry name" value="adh_short"/>
    <property type="match status" value="1"/>
</dbReference>
<dbReference type="EMBL" id="LBXZ01000007">
    <property type="protein sequence ID" value="KKR40586.1"/>
    <property type="molecule type" value="Genomic_DNA"/>
</dbReference>
<comment type="caution">
    <text evidence="2">The sequence shown here is derived from an EMBL/GenBank/DDBJ whole genome shotgun (WGS) entry which is preliminary data.</text>
</comment>
<evidence type="ECO:0000313" key="2">
    <source>
        <dbReference type="EMBL" id="KKR40586.1"/>
    </source>
</evidence>
<dbReference type="PRINTS" id="PR00080">
    <property type="entry name" value="SDRFAMILY"/>
</dbReference>
<dbReference type="Gene3D" id="3.40.50.720">
    <property type="entry name" value="NAD(P)-binding Rossmann-like Domain"/>
    <property type="match status" value="1"/>
</dbReference>
<gene>
    <name evidence="2" type="ORF">UT75_C0007G0034</name>
</gene>
<dbReference type="PANTHER" id="PTHR45458">
    <property type="entry name" value="SHORT-CHAIN DEHYDROGENASE/REDUCTASE SDR"/>
    <property type="match status" value="1"/>
</dbReference>
<dbReference type="InterPro" id="IPR052184">
    <property type="entry name" value="SDR_enzymes"/>
</dbReference>
<dbReference type="PRINTS" id="PR00081">
    <property type="entry name" value="GDHRDH"/>
</dbReference>
<dbReference type="Proteomes" id="UP000034072">
    <property type="component" value="Unassembled WGS sequence"/>
</dbReference>
<dbReference type="SUPFAM" id="SSF51735">
    <property type="entry name" value="NAD(P)-binding Rossmann-fold domains"/>
    <property type="match status" value="1"/>
</dbReference>
<dbReference type="GO" id="GO:0016616">
    <property type="term" value="F:oxidoreductase activity, acting on the CH-OH group of donors, NAD or NADP as acceptor"/>
    <property type="evidence" value="ECO:0007669"/>
    <property type="project" value="TreeGrafter"/>
</dbReference>
<accession>A0A0G0QTB9</accession>
<name>A0A0G0QTB9_9BACT</name>
<organism evidence="2 3">
    <name type="scientific">Candidatus Yanofskybacteria bacterium GW2011_GWE2_40_11</name>
    <dbReference type="NCBI Taxonomy" id="1619033"/>
    <lineage>
        <taxon>Bacteria</taxon>
        <taxon>Candidatus Yanofskyibacteriota</taxon>
    </lineage>
</organism>
<dbReference type="PANTHER" id="PTHR45458:SF1">
    <property type="entry name" value="SHORT CHAIN DEHYDROGENASE"/>
    <property type="match status" value="1"/>
</dbReference>
<dbReference type="AlphaFoldDB" id="A0A0G0QTB9"/>
<dbReference type="InterPro" id="IPR036291">
    <property type="entry name" value="NAD(P)-bd_dom_sf"/>
</dbReference>
<sequence>MKTVVITGTSKGIGLATAKKFLDEGWRVIGTYFDKPIPLEHENLVAIQYDQGNSESVAEVATQIAKIAPSVDALVNNAGILIDATDKVADPVKIRKTLEVNVIGVIDLTERLLALLHTGSHIVNMNSGYGSISKPELDDETSSGYRISKAALNMYTRHLAFRVESKGIIVSAFAPGWVNTDMGNIIATDTDRPYREPEEAADDIFQLVTTVTETGQFWKEGQKMDW</sequence>
<proteinExistence type="inferred from homology"/>
<evidence type="ECO:0000256" key="1">
    <source>
        <dbReference type="RuleBase" id="RU000363"/>
    </source>
</evidence>
<protein>
    <submittedName>
        <fullName evidence="2">Oxidoreductase</fullName>
    </submittedName>
</protein>
<dbReference type="InterPro" id="IPR002347">
    <property type="entry name" value="SDR_fam"/>
</dbReference>
<reference evidence="2 3" key="1">
    <citation type="journal article" date="2015" name="Nature">
        <title>rRNA introns, odd ribosomes, and small enigmatic genomes across a large radiation of phyla.</title>
        <authorList>
            <person name="Brown C.T."/>
            <person name="Hug L.A."/>
            <person name="Thomas B.C."/>
            <person name="Sharon I."/>
            <person name="Castelle C.J."/>
            <person name="Singh A."/>
            <person name="Wilkins M.J."/>
            <person name="Williams K.H."/>
            <person name="Banfield J.F."/>
        </authorList>
    </citation>
    <scope>NUCLEOTIDE SEQUENCE [LARGE SCALE GENOMIC DNA]</scope>
</reference>